<evidence type="ECO:0000313" key="1">
    <source>
        <dbReference type="EMBL" id="MEJ8305051.1"/>
    </source>
</evidence>
<proteinExistence type="predicted"/>
<protein>
    <submittedName>
        <fullName evidence="1">GDSL-type esterase/lipase family protein</fullName>
    </submittedName>
</protein>
<evidence type="ECO:0000313" key="2">
    <source>
        <dbReference type="Proteomes" id="UP001380953"/>
    </source>
</evidence>
<accession>A0ACC6PDR5</accession>
<gene>
    <name evidence="1" type="ORF">WKI47_14185</name>
</gene>
<reference evidence="1" key="1">
    <citation type="submission" date="2024-03" db="EMBL/GenBank/DDBJ databases">
        <title>Whole genome sequecning of epiphytes from Marcgravia umbellata leaves.</title>
        <authorList>
            <person name="Kumar G."/>
            <person name="Savka M.A."/>
        </authorList>
    </citation>
    <scope>NUCLEOTIDE SEQUENCE</scope>
    <source>
        <strain evidence="1">RIT_BL5</strain>
    </source>
</reference>
<keyword evidence="2" id="KW-1185">Reference proteome</keyword>
<organism evidence="1 2">
    <name type="scientific">Saccharibacillus sacchari</name>
    <dbReference type="NCBI Taxonomy" id="456493"/>
    <lineage>
        <taxon>Bacteria</taxon>
        <taxon>Bacillati</taxon>
        <taxon>Bacillota</taxon>
        <taxon>Bacilli</taxon>
        <taxon>Bacillales</taxon>
        <taxon>Paenibacillaceae</taxon>
        <taxon>Saccharibacillus</taxon>
    </lineage>
</organism>
<dbReference type="Proteomes" id="UP001380953">
    <property type="component" value="Unassembled WGS sequence"/>
</dbReference>
<name>A0ACC6PDR5_9BACL</name>
<dbReference type="EMBL" id="JBBKAR010000037">
    <property type="protein sequence ID" value="MEJ8305051.1"/>
    <property type="molecule type" value="Genomic_DNA"/>
</dbReference>
<comment type="caution">
    <text evidence="1">The sequence shown here is derived from an EMBL/GenBank/DDBJ whole genome shotgun (WGS) entry which is preliminary data.</text>
</comment>
<sequence length="400" mass="43582">MDKTRTNETAPRPKQRHDADGKKRSGLDGCAEKESNATFANESAALSGVGVAPFMSDRLAFHGAAELEPAPAGGVYIRRIPAAVRGRLNARGRVIAAESTGCELRFVTSSDTVDVTLGLPAQEGAVTVYRGGMFHSEHRLAAGSAAVLRLHAPPRLWHADGAKLSASGFAPDVWRVCFARGEAVFYGLDAFGEDVRPPRADEVPQARLLAYGSSITHGGEQSHSAYIAQTARRLGADLFNLGMSGSCLCERELIDWIARRGDWDILFLELGVNMRDRMDGGEFRAAIRYALDTLCEAHPGKPIFVTTIYPNFATLGGESPTASAKDGMFNEILREEARKRSDSFRLHLLEGDSILHEADGLSCDLVHPSDDGHIRMGEQLARQIAGTLERDTFFRSFRQR</sequence>